<feature type="transmembrane region" description="Helical" evidence="3">
    <location>
        <begin position="108"/>
        <end position="134"/>
    </location>
</feature>
<proteinExistence type="inferred from homology"/>
<feature type="compositionally biased region" description="Basic and acidic residues" evidence="2">
    <location>
        <begin position="67"/>
        <end position="93"/>
    </location>
</feature>
<keyword evidence="3" id="KW-0472">Membrane</keyword>
<feature type="domain" description="Cell envelope-related transcriptional attenuator" evidence="4">
    <location>
        <begin position="342"/>
        <end position="491"/>
    </location>
</feature>
<dbReference type="Proteomes" id="UP000095727">
    <property type="component" value="Unassembled WGS sequence"/>
</dbReference>
<evidence type="ECO:0000256" key="2">
    <source>
        <dbReference type="SAM" id="MobiDB-lite"/>
    </source>
</evidence>
<feature type="transmembrane region" description="Helical" evidence="3">
    <location>
        <begin position="170"/>
        <end position="189"/>
    </location>
</feature>
<name>A0A173QT94_9FIRM</name>
<gene>
    <name evidence="5" type="primary">ywtF</name>
    <name evidence="5" type="ORF">ERS852574_00006</name>
</gene>
<dbReference type="Pfam" id="PF03816">
    <property type="entry name" value="LytR_cpsA_psr"/>
    <property type="match status" value="1"/>
</dbReference>
<feature type="compositionally biased region" description="Low complexity" evidence="2">
    <location>
        <begin position="16"/>
        <end position="27"/>
    </location>
</feature>
<dbReference type="Gene3D" id="3.40.630.190">
    <property type="entry name" value="LCP protein"/>
    <property type="match status" value="1"/>
</dbReference>
<keyword evidence="3" id="KW-0812">Transmembrane</keyword>
<protein>
    <submittedName>
        <fullName evidence="5">Putative transcriptional regulator ywtF</fullName>
    </submittedName>
</protein>
<reference evidence="5 6" key="1">
    <citation type="submission" date="2015-09" db="EMBL/GenBank/DDBJ databases">
        <authorList>
            <consortium name="Pathogen Informatics"/>
        </authorList>
    </citation>
    <scope>NUCLEOTIDE SEQUENCE [LARGE SCALE GENOMIC DNA]</scope>
    <source>
        <strain evidence="5 6">2789STDY5834962</strain>
    </source>
</reference>
<dbReference type="Gene3D" id="3.40.190.10">
    <property type="entry name" value="Periplasmic binding protein-like II"/>
    <property type="match status" value="1"/>
</dbReference>
<dbReference type="AlphaFoldDB" id="A0A173QT94"/>
<dbReference type="InterPro" id="IPR050922">
    <property type="entry name" value="LytR/CpsA/Psr_CW_biosynth"/>
</dbReference>
<feature type="transmembrane region" description="Helical" evidence="3">
    <location>
        <begin position="140"/>
        <end position="158"/>
    </location>
</feature>
<dbReference type="NCBIfam" id="TIGR00350">
    <property type="entry name" value="lytR_cpsA_psr"/>
    <property type="match status" value="1"/>
</dbReference>
<dbReference type="PANTHER" id="PTHR33392">
    <property type="entry name" value="POLYISOPRENYL-TEICHOIC ACID--PEPTIDOGLYCAN TEICHOIC ACID TRANSFERASE TAGU"/>
    <property type="match status" value="1"/>
</dbReference>
<evidence type="ECO:0000256" key="1">
    <source>
        <dbReference type="ARBA" id="ARBA00006068"/>
    </source>
</evidence>
<comment type="similarity">
    <text evidence="1">Belongs to the LytR/CpsA/Psr (LCP) family.</text>
</comment>
<evidence type="ECO:0000259" key="4">
    <source>
        <dbReference type="Pfam" id="PF03816"/>
    </source>
</evidence>
<dbReference type="PANTHER" id="PTHR33392:SF6">
    <property type="entry name" value="POLYISOPRENYL-TEICHOIC ACID--PEPTIDOGLYCAN TEICHOIC ACID TRANSFERASE TAGU"/>
    <property type="match status" value="1"/>
</dbReference>
<dbReference type="EMBL" id="CYXR01000001">
    <property type="protein sequence ID" value="CUM68792.1"/>
    <property type="molecule type" value="Genomic_DNA"/>
</dbReference>
<dbReference type="RefSeq" id="WP_242854798.1">
    <property type="nucleotide sequence ID" value="NZ_CYXR01000001.1"/>
</dbReference>
<organism evidence="5 6">
    <name type="scientific">Coprococcus comes</name>
    <dbReference type="NCBI Taxonomy" id="410072"/>
    <lineage>
        <taxon>Bacteria</taxon>
        <taxon>Bacillati</taxon>
        <taxon>Bacillota</taxon>
        <taxon>Clostridia</taxon>
        <taxon>Lachnospirales</taxon>
        <taxon>Lachnospiraceae</taxon>
        <taxon>Coprococcus</taxon>
    </lineage>
</organism>
<evidence type="ECO:0000313" key="6">
    <source>
        <dbReference type="Proteomes" id="UP000095727"/>
    </source>
</evidence>
<feature type="compositionally biased region" description="Basic and acidic residues" evidence="2">
    <location>
        <begin position="39"/>
        <end position="51"/>
    </location>
</feature>
<feature type="compositionally biased region" description="Basic residues" evidence="2">
    <location>
        <begin position="94"/>
        <end position="105"/>
    </location>
</feature>
<dbReference type="SUPFAM" id="SSF53850">
    <property type="entry name" value="Periplasmic binding protein-like II"/>
    <property type="match status" value="1"/>
</dbReference>
<evidence type="ECO:0000313" key="5">
    <source>
        <dbReference type="EMBL" id="CUM68792.1"/>
    </source>
</evidence>
<sequence length="590" mass="65380">MEQRKSARRRSSDGTSNRNMRSINNSREVSRRAKGKNRYAYEEDRRSARYYDDEEDYYRERPKKKSSLNDKKKRRPEEDYQNIRKMSDPENNKNRKNKRRRGRKKNRVSRTIGIILAIIQFILSVVLAVNVMLFNVLTSTYFLVLIGVLLILLGITLLTQIAAKGKGIGGKIFCILICIILGVGSFYIGKVNNAFQKITGSNKKTSSMVVAVKADDNADTLSAAAEYTFGVQYATGGDQTKSAVKQIEKELGQNITLQEYSNLGEEAQALYDGEVDAIIYNSAYSNIIKEQYSTFTKDTKVIYKHNIVVEIESDTSDESVTKPFAVYLSGIDTNGDITEQGRSDVNIVAVVNPTSHQVLLITTPRDYYVPIPGVSGGQDDKLTHAGIYGVDVSMQTLEELYDTDIEFFGRVNFTSMTSVVDALGGLDVESDLEFDTGWESGAEIHVNEGMNHFDGISALAFCRERQALPDGDNGRGVHQQAVITAIIKKMMSPAMLRGASDIIESVSDGVDTNFTSSQIQSLIKTQLRTNAKWNIYSVAADGTGGTDICYSSGDEELYVTYPDENSVAEIIGLIKKVKDGEIIEGSVSTE</sequence>
<keyword evidence="3" id="KW-1133">Transmembrane helix</keyword>
<dbReference type="InterPro" id="IPR004474">
    <property type="entry name" value="LytR_CpsA_psr"/>
</dbReference>
<feature type="region of interest" description="Disordered" evidence="2">
    <location>
        <begin position="1"/>
        <end position="105"/>
    </location>
</feature>
<evidence type="ECO:0000256" key="3">
    <source>
        <dbReference type="SAM" id="Phobius"/>
    </source>
</evidence>
<accession>A0A173QT94</accession>